<keyword evidence="2" id="KW-1133">Transmembrane helix</keyword>
<dbReference type="GO" id="GO:0016323">
    <property type="term" value="C:basolateral plasma membrane"/>
    <property type="evidence" value="ECO:0007669"/>
    <property type="project" value="TreeGrafter"/>
</dbReference>
<gene>
    <name evidence="3" type="ORF">SCUD_LOCUS10801</name>
</gene>
<dbReference type="Pfam" id="PF03137">
    <property type="entry name" value="OATP"/>
    <property type="match status" value="1"/>
</dbReference>
<accession>A0A183K725</accession>
<evidence type="ECO:0000313" key="4">
    <source>
        <dbReference type="Proteomes" id="UP000279833"/>
    </source>
</evidence>
<keyword evidence="2" id="KW-0812">Transmembrane</keyword>
<dbReference type="PROSITE" id="PS51257">
    <property type="entry name" value="PROKAR_LIPOPROTEIN"/>
    <property type="match status" value="1"/>
</dbReference>
<dbReference type="PANTHER" id="PTHR11388">
    <property type="entry name" value="ORGANIC ANION TRANSPORTER"/>
    <property type="match status" value="1"/>
</dbReference>
<keyword evidence="1" id="KW-1015">Disulfide bond</keyword>
<evidence type="ECO:0000256" key="2">
    <source>
        <dbReference type="SAM" id="Phobius"/>
    </source>
</evidence>
<dbReference type="SUPFAM" id="SSF103473">
    <property type="entry name" value="MFS general substrate transporter"/>
    <property type="match status" value="1"/>
</dbReference>
<dbReference type="PANTHER" id="PTHR11388:SF160">
    <property type="entry name" value="SOLUTE CARRIER ORGANIC ANION TRANSPORTER FAMILY MEMBER"/>
    <property type="match status" value="1"/>
</dbReference>
<evidence type="ECO:0000256" key="1">
    <source>
        <dbReference type="ARBA" id="ARBA00023157"/>
    </source>
</evidence>
<reference evidence="5" key="1">
    <citation type="submission" date="2016-06" db="UniProtKB">
        <authorList>
            <consortium name="WormBaseParasite"/>
        </authorList>
    </citation>
    <scope>IDENTIFICATION</scope>
</reference>
<name>A0A183K725_9TREM</name>
<dbReference type="STRING" id="6186.A0A183K725"/>
<reference evidence="3 4" key="2">
    <citation type="submission" date="2018-11" db="EMBL/GenBank/DDBJ databases">
        <authorList>
            <consortium name="Pathogen Informatics"/>
        </authorList>
    </citation>
    <scope>NUCLEOTIDE SEQUENCE [LARGE SCALE GENOMIC DNA]</scope>
    <source>
        <strain evidence="3">Dakar</strain>
        <strain evidence="4">Dakar, Senegal</strain>
    </source>
</reference>
<dbReference type="InterPro" id="IPR036259">
    <property type="entry name" value="MFS_trans_sf"/>
</dbReference>
<dbReference type="WBParaSite" id="SCUD_0001080101-mRNA-1">
    <property type="protein sequence ID" value="SCUD_0001080101-mRNA-1"/>
    <property type="gene ID" value="SCUD_0001080101"/>
</dbReference>
<sequence>MRHFRPTLHRTLSGLCIMISLTVITSISLMSIGCQSSRVAGITATYDGEKTRVLEAGVVKKYSDCQCVTPSTLNPSGLISSIPMSLSSSMRINNEFLLANNSGEVYPGRCKPKCTLYGLFLAMLFLHILCTGMLQNPSNVITLSCVSSEDSSVALGLQIFFVRTLAYIPAPMYFGQLFDLACQYRSNSIDHYSSSPINNNESLLMNTNVLSSLSNSSIFSSSSSFSPPSSSPLSSIYSSSSTTTATTMSLDQKYSTTAGGCLEYNLEGLPFIWLGTKTLDPGFVLLGTRQQGKPVILVELVLPGGFDPVSTNFMVRNVTTELSRSTHDIDQSIVKHNIDFYKQKEDVFVVLKIE</sequence>
<dbReference type="EMBL" id="UZAK01034000">
    <property type="protein sequence ID" value="VDP41631.1"/>
    <property type="molecule type" value="Genomic_DNA"/>
</dbReference>
<evidence type="ECO:0000313" key="3">
    <source>
        <dbReference type="EMBL" id="VDP41631.1"/>
    </source>
</evidence>
<dbReference type="AlphaFoldDB" id="A0A183K725"/>
<protein>
    <submittedName>
        <fullName evidence="5">PPIase cyclophilin-type domain-containing protein</fullName>
    </submittedName>
</protein>
<organism evidence="5">
    <name type="scientific">Schistosoma curassoni</name>
    <dbReference type="NCBI Taxonomy" id="6186"/>
    <lineage>
        <taxon>Eukaryota</taxon>
        <taxon>Metazoa</taxon>
        <taxon>Spiralia</taxon>
        <taxon>Lophotrochozoa</taxon>
        <taxon>Platyhelminthes</taxon>
        <taxon>Trematoda</taxon>
        <taxon>Digenea</taxon>
        <taxon>Strigeidida</taxon>
        <taxon>Schistosomatoidea</taxon>
        <taxon>Schistosomatidae</taxon>
        <taxon>Schistosoma</taxon>
    </lineage>
</organism>
<feature type="transmembrane region" description="Helical" evidence="2">
    <location>
        <begin position="12"/>
        <end position="32"/>
    </location>
</feature>
<dbReference type="GO" id="GO:0015347">
    <property type="term" value="F:sodium-independent organic anion transmembrane transporter activity"/>
    <property type="evidence" value="ECO:0007669"/>
    <property type="project" value="TreeGrafter"/>
</dbReference>
<dbReference type="GO" id="GO:0043252">
    <property type="term" value="P:sodium-independent organic anion transport"/>
    <property type="evidence" value="ECO:0007669"/>
    <property type="project" value="TreeGrafter"/>
</dbReference>
<proteinExistence type="predicted"/>
<dbReference type="InterPro" id="IPR004156">
    <property type="entry name" value="OATP"/>
</dbReference>
<keyword evidence="4" id="KW-1185">Reference proteome</keyword>
<evidence type="ECO:0000313" key="5">
    <source>
        <dbReference type="WBParaSite" id="SCUD_0001080101-mRNA-1"/>
    </source>
</evidence>
<keyword evidence="2" id="KW-0472">Membrane</keyword>
<dbReference type="Proteomes" id="UP000279833">
    <property type="component" value="Unassembled WGS sequence"/>
</dbReference>